<gene>
    <name evidence="10" type="ORF">PEVE_00017138</name>
</gene>
<dbReference type="SUPFAM" id="SSF52768">
    <property type="entry name" value="Arginase/deacetylase"/>
    <property type="match status" value="1"/>
</dbReference>
<evidence type="ECO:0000313" key="10">
    <source>
        <dbReference type="EMBL" id="CAH3186823.1"/>
    </source>
</evidence>
<keyword evidence="5" id="KW-1003">Cell membrane</keyword>
<proteinExistence type="inferred from homology"/>
<dbReference type="InterPro" id="IPR023696">
    <property type="entry name" value="Ureohydrolase_dom_sf"/>
</dbReference>
<accession>A0ABN8S5L0</accession>
<keyword evidence="6" id="KW-0333">Golgi apparatus</keyword>
<dbReference type="InterPro" id="IPR023801">
    <property type="entry name" value="His_deacetylse_dom"/>
</dbReference>
<dbReference type="PANTHER" id="PTHR10625">
    <property type="entry name" value="HISTONE DEACETYLASE HDAC1-RELATED"/>
    <property type="match status" value="1"/>
</dbReference>
<feature type="domain" description="Histone deacetylase" evidence="9">
    <location>
        <begin position="76"/>
        <end position="373"/>
    </location>
</feature>
<evidence type="ECO:0000256" key="6">
    <source>
        <dbReference type="ARBA" id="ARBA00023034"/>
    </source>
</evidence>
<comment type="similarity">
    <text evidence="4">Belongs to the caveolin family.</text>
</comment>
<dbReference type="PRINTS" id="PR01270">
    <property type="entry name" value="HDASUPER"/>
</dbReference>
<dbReference type="Proteomes" id="UP001159427">
    <property type="component" value="Unassembled WGS sequence"/>
</dbReference>
<evidence type="ECO:0000256" key="2">
    <source>
        <dbReference type="ARBA" id="ARBA00004395"/>
    </source>
</evidence>
<dbReference type="InterPro" id="IPR037138">
    <property type="entry name" value="His_deacetylse_dom_sf"/>
</dbReference>
<name>A0ABN8S5L0_9CNID</name>
<keyword evidence="7 8" id="KW-0472">Membrane</keyword>
<organism evidence="10 11">
    <name type="scientific">Porites evermanni</name>
    <dbReference type="NCBI Taxonomy" id="104178"/>
    <lineage>
        <taxon>Eukaryota</taxon>
        <taxon>Metazoa</taxon>
        <taxon>Cnidaria</taxon>
        <taxon>Anthozoa</taxon>
        <taxon>Hexacorallia</taxon>
        <taxon>Scleractinia</taxon>
        <taxon>Fungiina</taxon>
        <taxon>Poritidae</taxon>
        <taxon>Porites</taxon>
    </lineage>
</organism>
<protein>
    <recommendedName>
        <fullName evidence="9">Histone deacetylase domain-containing protein</fullName>
    </recommendedName>
</protein>
<feature type="transmembrane region" description="Helical" evidence="8">
    <location>
        <begin position="503"/>
        <end position="532"/>
    </location>
</feature>
<keyword evidence="8" id="KW-1133">Transmembrane helix</keyword>
<evidence type="ECO:0000256" key="5">
    <source>
        <dbReference type="ARBA" id="ARBA00022475"/>
    </source>
</evidence>
<keyword evidence="8" id="KW-0812">Transmembrane</keyword>
<sequence>MCVDTNAIYVKFGAVVFSQLCHQKNSKINCFVLIFTFCLGNLKNQKVSETKEKMKRTGIVFDERMKRHFNVWDKTHPEVPDRIQRPYDKHKEYGLLERCQEIPSRFASDEELLSLHSEGHINKMKSTETMTKEELYNTAACDYDSIYLSQNAHECARLACGCTLSAVEAVVTNKVQNAVAIVRPPGHHADTDFAMGYCFFNNVAIAAKIAQIRWNVKKVLIVDWDIHHGNGTQHLFESDPSVLYFSIHRYDHAQFFPFSTSANYDFVGCGDGKGYTVNVPWNTKHMGDADYLAVFHHILLPIAYEFDPDLVLVSAGFDSALGDPKGLCDVTPEGYHHLTKLLMNLANGKVVVALEGGYNLTSVEESMCACTSSLLGDPCPRFSGSMTPCDRDAHFHEIHRYQKKIKQKLLCIREALLPLNNRKCRTKNKKERKESERKSGIRRTGVVVCLFFGRLGWIGVGRRSLMLVLEFPDVIGEPRGFRSHDCVYSCAFRTYNCAQKCCYLFLSLLCGGPLALCCGCYFACLGFEYIWCITPCTRALRMHIEFVGKIFSYFIKEFCNPCFESIGKIFSGIKVKDVTETV</sequence>
<dbReference type="Pfam" id="PF00850">
    <property type="entry name" value="Hist_deacetyl"/>
    <property type="match status" value="1"/>
</dbReference>
<evidence type="ECO:0000256" key="4">
    <source>
        <dbReference type="ARBA" id="ARBA00010988"/>
    </source>
</evidence>
<comment type="subcellular location">
    <subcellularLocation>
        <location evidence="1">Cell membrane</location>
        <topology evidence="1">Peripheral membrane protein</topology>
    </subcellularLocation>
    <subcellularLocation>
        <location evidence="2">Golgi apparatus membrane</location>
        <topology evidence="2">Peripheral membrane protein</topology>
    </subcellularLocation>
    <subcellularLocation>
        <location evidence="3">Membrane</location>
        <location evidence="3">Caveola</location>
        <topology evidence="3">Peripheral membrane protein</topology>
    </subcellularLocation>
</comment>
<keyword evidence="11" id="KW-1185">Reference proteome</keyword>
<evidence type="ECO:0000256" key="8">
    <source>
        <dbReference type="SAM" id="Phobius"/>
    </source>
</evidence>
<dbReference type="PANTHER" id="PTHR10625:SF38">
    <property type="entry name" value="HISTONE DEACETYLASE 6, ISOFORM G"/>
    <property type="match status" value="1"/>
</dbReference>
<dbReference type="InterPro" id="IPR001612">
    <property type="entry name" value="Caveolin"/>
</dbReference>
<evidence type="ECO:0000256" key="1">
    <source>
        <dbReference type="ARBA" id="ARBA00004202"/>
    </source>
</evidence>
<evidence type="ECO:0000256" key="3">
    <source>
        <dbReference type="ARBA" id="ARBA00004543"/>
    </source>
</evidence>
<evidence type="ECO:0000313" key="11">
    <source>
        <dbReference type="Proteomes" id="UP001159427"/>
    </source>
</evidence>
<evidence type="ECO:0000259" key="9">
    <source>
        <dbReference type="Pfam" id="PF00850"/>
    </source>
</evidence>
<dbReference type="Pfam" id="PF01146">
    <property type="entry name" value="Caveolin"/>
    <property type="match status" value="1"/>
</dbReference>
<comment type="caution">
    <text evidence="10">The sequence shown here is derived from an EMBL/GenBank/DDBJ whole genome shotgun (WGS) entry which is preliminary data.</text>
</comment>
<evidence type="ECO:0000256" key="7">
    <source>
        <dbReference type="ARBA" id="ARBA00023136"/>
    </source>
</evidence>
<dbReference type="InterPro" id="IPR000286">
    <property type="entry name" value="HDACs"/>
</dbReference>
<dbReference type="Gene3D" id="3.40.800.20">
    <property type="entry name" value="Histone deacetylase domain"/>
    <property type="match status" value="1"/>
</dbReference>
<reference evidence="10 11" key="1">
    <citation type="submission" date="2022-05" db="EMBL/GenBank/DDBJ databases">
        <authorList>
            <consortium name="Genoscope - CEA"/>
            <person name="William W."/>
        </authorList>
    </citation>
    <scope>NUCLEOTIDE SEQUENCE [LARGE SCALE GENOMIC DNA]</scope>
</reference>
<dbReference type="EMBL" id="CALNXI010002368">
    <property type="protein sequence ID" value="CAH3186823.1"/>
    <property type="molecule type" value="Genomic_DNA"/>
</dbReference>